<evidence type="ECO:0000313" key="5">
    <source>
        <dbReference type="Proteomes" id="UP001501599"/>
    </source>
</evidence>
<dbReference type="Pfam" id="PF00583">
    <property type="entry name" value="Acetyltransf_1"/>
    <property type="match status" value="1"/>
</dbReference>
<dbReference type="InterPro" id="IPR016181">
    <property type="entry name" value="Acyl_CoA_acyltransferase"/>
</dbReference>
<dbReference type="InterPro" id="IPR050832">
    <property type="entry name" value="Bact_Acetyltransf"/>
</dbReference>
<dbReference type="InterPro" id="IPR000182">
    <property type="entry name" value="GNAT_dom"/>
</dbReference>
<keyword evidence="1" id="KW-0808">Transferase</keyword>
<dbReference type="PANTHER" id="PTHR43877:SF1">
    <property type="entry name" value="ACETYLTRANSFERASE"/>
    <property type="match status" value="1"/>
</dbReference>
<protein>
    <submittedName>
        <fullName evidence="4">GNAT family N-acetyltransferase</fullName>
    </submittedName>
</protein>
<dbReference type="Proteomes" id="UP001501599">
    <property type="component" value="Unassembled WGS sequence"/>
</dbReference>
<dbReference type="EMBL" id="BAAAQT010000010">
    <property type="protein sequence ID" value="GAA2176684.1"/>
    <property type="molecule type" value="Genomic_DNA"/>
</dbReference>
<accession>A0ABP5MUF3</accession>
<organism evidence="4 5">
    <name type="scientific">Agrococcus versicolor</name>
    <dbReference type="NCBI Taxonomy" id="501482"/>
    <lineage>
        <taxon>Bacteria</taxon>
        <taxon>Bacillati</taxon>
        <taxon>Actinomycetota</taxon>
        <taxon>Actinomycetes</taxon>
        <taxon>Micrococcales</taxon>
        <taxon>Microbacteriaceae</taxon>
        <taxon>Agrococcus</taxon>
    </lineage>
</organism>
<dbReference type="CDD" id="cd04301">
    <property type="entry name" value="NAT_SF"/>
    <property type="match status" value="1"/>
</dbReference>
<gene>
    <name evidence="4" type="ORF">GCM10009846_31450</name>
</gene>
<name>A0ABP5MUF3_9MICO</name>
<dbReference type="SUPFAM" id="SSF55729">
    <property type="entry name" value="Acyl-CoA N-acyltransferases (Nat)"/>
    <property type="match status" value="1"/>
</dbReference>
<keyword evidence="2" id="KW-0012">Acyltransferase</keyword>
<evidence type="ECO:0000313" key="4">
    <source>
        <dbReference type="EMBL" id="GAA2176684.1"/>
    </source>
</evidence>
<feature type="domain" description="N-acetyltransferase" evidence="3">
    <location>
        <begin position="3"/>
        <end position="178"/>
    </location>
</feature>
<sequence length="183" mass="19674">MTVMVRDGRPADAAAVARIHVGAWQHAYRGLVGDAVLDALDVDARTASWGEWIARSLRGDGTDGDVRHELLVAERDAEVVGWATFGPARAADRAGWGELAGLYVAPAAARSGVGRALVSEVERRLAAAGCTHAYLWVLEGNAPAEQAYERYGWTEDGARLEDVETDPTRTLVDRARVRTLPAV</sequence>
<comment type="caution">
    <text evidence="4">The sequence shown here is derived from an EMBL/GenBank/DDBJ whole genome shotgun (WGS) entry which is preliminary data.</text>
</comment>
<dbReference type="PANTHER" id="PTHR43877">
    <property type="entry name" value="AMINOALKYLPHOSPHONATE N-ACETYLTRANSFERASE-RELATED-RELATED"/>
    <property type="match status" value="1"/>
</dbReference>
<proteinExistence type="predicted"/>
<evidence type="ECO:0000256" key="2">
    <source>
        <dbReference type="ARBA" id="ARBA00023315"/>
    </source>
</evidence>
<keyword evidence="5" id="KW-1185">Reference proteome</keyword>
<reference evidence="5" key="1">
    <citation type="journal article" date="2019" name="Int. J. Syst. Evol. Microbiol.">
        <title>The Global Catalogue of Microorganisms (GCM) 10K type strain sequencing project: providing services to taxonomists for standard genome sequencing and annotation.</title>
        <authorList>
            <consortium name="The Broad Institute Genomics Platform"/>
            <consortium name="The Broad Institute Genome Sequencing Center for Infectious Disease"/>
            <person name="Wu L."/>
            <person name="Ma J."/>
        </authorList>
    </citation>
    <scope>NUCLEOTIDE SEQUENCE [LARGE SCALE GENOMIC DNA]</scope>
    <source>
        <strain evidence="5">JCM 16026</strain>
    </source>
</reference>
<evidence type="ECO:0000259" key="3">
    <source>
        <dbReference type="PROSITE" id="PS51186"/>
    </source>
</evidence>
<dbReference type="Gene3D" id="3.40.630.30">
    <property type="match status" value="1"/>
</dbReference>
<evidence type="ECO:0000256" key="1">
    <source>
        <dbReference type="ARBA" id="ARBA00022679"/>
    </source>
</evidence>
<dbReference type="PROSITE" id="PS51186">
    <property type="entry name" value="GNAT"/>
    <property type="match status" value="1"/>
</dbReference>